<evidence type="ECO:0000313" key="2">
    <source>
        <dbReference type="Proteomes" id="UP000504724"/>
    </source>
</evidence>
<dbReference type="KEGG" id="txa:HQN79_00295"/>
<dbReference type="EMBL" id="CP054020">
    <property type="protein sequence ID" value="QKI88115.1"/>
    <property type="molecule type" value="Genomic_DNA"/>
</dbReference>
<evidence type="ECO:0000313" key="1">
    <source>
        <dbReference type="EMBL" id="QKI88115.1"/>
    </source>
</evidence>
<dbReference type="SUPFAM" id="SSF48452">
    <property type="entry name" value="TPR-like"/>
    <property type="match status" value="1"/>
</dbReference>
<name>A0A7D4P3H5_9GAMM</name>
<dbReference type="InterPro" id="IPR010323">
    <property type="entry name" value="DUF924"/>
</dbReference>
<reference evidence="1 2" key="1">
    <citation type="submission" date="2020-05" db="EMBL/GenBank/DDBJ databases">
        <title>Thiomicrorhabdus sediminis sp.nov. and Thiomicrorhabdus xiamenensis sp.nov., novel sulfur-oxidizing bacteria isolated from coastal sediment.</title>
        <authorList>
            <person name="Liu X."/>
        </authorList>
    </citation>
    <scope>NUCLEOTIDE SEQUENCE [LARGE SCALE GENOMIC DNA]</scope>
    <source>
        <strain evidence="1 2">G2</strain>
    </source>
</reference>
<keyword evidence="2" id="KW-1185">Reference proteome</keyword>
<dbReference type="InterPro" id="IPR011990">
    <property type="entry name" value="TPR-like_helical_dom_sf"/>
</dbReference>
<proteinExistence type="predicted"/>
<dbReference type="AlphaFoldDB" id="A0A7D4P3H5"/>
<dbReference type="Gene3D" id="1.20.58.320">
    <property type="entry name" value="TPR-like"/>
    <property type="match status" value="1"/>
</dbReference>
<dbReference type="Gene3D" id="1.25.40.10">
    <property type="entry name" value="Tetratricopeptide repeat domain"/>
    <property type="match status" value="1"/>
</dbReference>
<protein>
    <submittedName>
        <fullName evidence="1">DUF924 domain-containing protein</fullName>
    </submittedName>
</protein>
<dbReference type="Pfam" id="PF06041">
    <property type="entry name" value="DUF924"/>
    <property type="match status" value="1"/>
</dbReference>
<gene>
    <name evidence="1" type="ORF">HQN79_00295</name>
</gene>
<dbReference type="Proteomes" id="UP000504724">
    <property type="component" value="Chromosome"/>
</dbReference>
<accession>A0A7D4P3H5</accession>
<sequence>MQAIWISPFNATTGTQPKNTRKPLIQVRFYATLFVWSLCVTTPSEILQFWYTPPISEHWFNSTPEIDMEIRRRFESLWQQAADNELEHWKQSAEGCLALCIVLDQFPLNMFRGEAKSFSTEQQAVAVCKLAVANAFDLELPLEQRAFLYMPLMHSENLEDQNESVRLFENAGLENNTRFARHHREIVRKFGRFPHRNKALGRQNSPAEIDYLNSPEAFKG</sequence>
<organism evidence="1 2">
    <name type="scientific">Thiomicrorhabdus xiamenensis</name>
    <dbReference type="NCBI Taxonomy" id="2739063"/>
    <lineage>
        <taxon>Bacteria</taxon>
        <taxon>Pseudomonadati</taxon>
        <taxon>Pseudomonadota</taxon>
        <taxon>Gammaproteobacteria</taxon>
        <taxon>Thiotrichales</taxon>
        <taxon>Piscirickettsiaceae</taxon>
        <taxon>Thiomicrorhabdus</taxon>
    </lineage>
</organism>